<protein>
    <recommendedName>
        <fullName evidence="2">Urease accessory protein UreD</fullName>
    </recommendedName>
</protein>
<dbReference type="Pfam" id="PF01774">
    <property type="entry name" value="UreD"/>
    <property type="match status" value="1"/>
</dbReference>
<evidence type="ECO:0000256" key="1">
    <source>
        <dbReference type="ARBA" id="ARBA00023186"/>
    </source>
</evidence>
<dbReference type="RefSeq" id="WP_265364154.1">
    <property type="nucleotide sequence ID" value="NZ_CP110636.1"/>
</dbReference>
<dbReference type="Proteomes" id="UP001164959">
    <property type="component" value="Chromosome"/>
</dbReference>
<dbReference type="InterPro" id="IPR002669">
    <property type="entry name" value="UreD"/>
</dbReference>
<evidence type="ECO:0000313" key="5">
    <source>
        <dbReference type="Proteomes" id="UP001164959"/>
    </source>
</evidence>
<evidence type="ECO:0000313" key="4">
    <source>
        <dbReference type="EMBL" id="UZJ32941.1"/>
    </source>
</evidence>
<accession>A0ABY6PGM9</accession>
<proteinExistence type="inferred from homology"/>
<keyword evidence="2" id="KW-0963">Cytoplasm</keyword>
<feature type="region of interest" description="Disordered" evidence="3">
    <location>
        <begin position="279"/>
        <end position="317"/>
    </location>
</feature>
<keyword evidence="5" id="KW-1185">Reference proteome</keyword>
<comment type="subunit">
    <text evidence="2">UreD, UreF and UreG form a complex that acts as a GTP-hydrolysis-dependent molecular chaperone, activating the urease apoprotein by helping to assemble the nickel containing metallocenter of UreC. The UreE protein probably delivers the nickel.</text>
</comment>
<organism evidence="4 5">
    <name type="scientific">Streptomyces endophytica</name>
    <dbReference type="NCBI Taxonomy" id="2991496"/>
    <lineage>
        <taxon>Bacteria</taxon>
        <taxon>Bacillati</taxon>
        <taxon>Actinomycetota</taxon>
        <taxon>Actinomycetes</taxon>
        <taxon>Kitasatosporales</taxon>
        <taxon>Streptomycetaceae</taxon>
        <taxon>Streptomyces</taxon>
    </lineage>
</organism>
<comment type="similarity">
    <text evidence="2">Belongs to the UreD family.</text>
</comment>
<sequence length="317" mass="32524">MTLALPSQTTPATAAPSTAGLRATARVIARTDADGTTRLPVLDGAGPFALRRVRAHGGPARVCVVGAMSAPLGGDRLAIEVTAEAGSALHVTAAAATVALPGRTGAPAHYDVRLTVGEGARLDWLPEPLISAAGSDLRMTTTVELAATARLVLREEQVLGRSGEPTGALRSRLTVRRAGRTLLDQETAYGPGAPGWDTSAVLGGHRALGQLLVVGPEFEDGPAPVRLLGATGDQPHRGRPPGDQPLDARGVLAPLAGPGALATAVAPDALRLRRLLDEAARGSTGGRTEGHTSSSASSRARRWRASARLARLRSSTR</sequence>
<reference evidence="4" key="1">
    <citation type="submission" date="2022-11" db="EMBL/GenBank/DDBJ databases">
        <title>Identification and genomic analyses of a novel endophytic actinobacterium Streptomyces endophytica sp. nov. with potential for biocontrol of Yam anthracnose.</title>
        <authorList>
            <person name="Huang X."/>
        </authorList>
    </citation>
    <scope>NUCLEOTIDE SEQUENCE</scope>
    <source>
        <strain evidence="4">HNM0140</strain>
    </source>
</reference>
<keyword evidence="2" id="KW-0996">Nickel insertion</keyword>
<comment type="function">
    <text evidence="2">Required for maturation of urease via the functional incorporation of the urease nickel metallocenter.</text>
</comment>
<feature type="region of interest" description="Disordered" evidence="3">
    <location>
        <begin position="229"/>
        <end position="249"/>
    </location>
</feature>
<evidence type="ECO:0000256" key="3">
    <source>
        <dbReference type="SAM" id="MobiDB-lite"/>
    </source>
</evidence>
<name>A0ABY6PGM9_9ACTN</name>
<feature type="compositionally biased region" description="Basic residues" evidence="3">
    <location>
        <begin position="299"/>
        <end position="317"/>
    </location>
</feature>
<comment type="subcellular location">
    <subcellularLocation>
        <location evidence="2">Cytoplasm</location>
    </subcellularLocation>
</comment>
<dbReference type="EMBL" id="CP110636">
    <property type="protein sequence ID" value="UZJ32941.1"/>
    <property type="molecule type" value="Genomic_DNA"/>
</dbReference>
<dbReference type="HAMAP" id="MF_01384">
    <property type="entry name" value="UreD"/>
    <property type="match status" value="1"/>
</dbReference>
<keyword evidence="1 2" id="KW-0143">Chaperone</keyword>
<gene>
    <name evidence="2" type="primary">ureD</name>
    <name evidence="4" type="ORF">OJ254_24910</name>
</gene>
<evidence type="ECO:0000256" key="2">
    <source>
        <dbReference type="HAMAP-Rule" id="MF_01384"/>
    </source>
</evidence>